<keyword evidence="8" id="KW-0520">NAD</keyword>
<dbReference type="RefSeq" id="WP_199262993.1">
    <property type="nucleotide sequence ID" value="NZ_CP054140.1"/>
</dbReference>
<dbReference type="UniPathway" id="UPA00135">
    <property type="reaction ID" value="UER00196"/>
</dbReference>
<reference evidence="14 15" key="1">
    <citation type="submission" date="2020-05" db="EMBL/GenBank/DDBJ databases">
        <title>Complete genome of Desulfobulbus oligotrophicus.</title>
        <authorList>
            <person name="Podar M."/>
        </authorList>
    </citation>
    <scope>NUCLEOTIDE SEQUENCE [LARGE SCALE GENOMIC DNA]</scope>
    <source>
        <strain evidence="14 15">Prop6</strain>
    </source>
</reference>
<evidence type="ECO:0000256" key="5">
    <source>
        <dbReference type="ARBA" id="ARBA00013143"/>
    </source>
</evidence>
<dbReference type="CDD" id="cd12174">
    <property type="entry name" value="PGDH_like_3"/>
    <property type="match status" value="1"/>
</dbReference>
<comment type="catalytic activity">
    <reaction evidence="11">
        <text>(2R)-3-phosphoglycerate + NAD(+) = 3-phosphooxypyruvate + NADH + H(+)</text>
        <dbReference type="Rhea" id="RHEA:12641"/>
        <dbReference type="ChEBI" id="CHEBI:15378"/>
        <dbReference type="ChEBI" id="CHEBI:18110"/>
        <dbReference type="ChEBI" id="CHEBI:57540"/>
        <dbReference type="ChEBI" id="CHEBI:57945"/>
        <dbReference type="ChEBI" id="CHEBI:58272"/>
        <dbReference type="EC" id="1.1.1.95"/>
    </reaction>
</comment>
<proteinExistence type="inferred from homology"/>
<dbReference type="SUPFAM" id="SSF55021">
    <property type="entry name" value="ACT-like"/>
    <property type="match status" value="1"/>
</dbReference>
<dbReference type="InterPro" id="IPR006140">
    <property type="entry name" value="D-isomer_DH_NAD-bd"/>
</dbReference>
<dbReference type="PANTHER" id="PTHR42938:SF47">
    <property type="entry name" value="HYDROXYPYRUVATE REDUCTASE"/>
    <property type="match status" value="1"/>
</dbReference>
<evidence type="ECO:0000256" key="8">
    <source>
        <dbReference type="ARBA" id="ARBA00023027"/>
    </source>
</evidence>
<dbReference type="InterPro" id="IPR045865">
    <property type="entry name" value="ACT-like_dom_sf"/>
</dbReference>
<dbReference type="KEGG" id="dog:HP555_12960"/>
<evidence type="ECO:0000259" key="13">
    <source>
        <dbReference type="PROSITE" id="PS51671"/>
    </source>
</evidence>
<dbReference type="InterPro" id="IPR006139">
    <property type="entry name" value="D-isomer_2_OHA_DH_cat_dom"/>
</dbReference>
<feature type="domain" description="ACT" evidence="13">
    <location>
        <begin position="323"/>
        <end position="398"/>
    </location>
</feature>
<comment type="similarity">
    <text evidence="3 12">Belongs to the D-isomer specific 2-hydroxyacid dehydrogenase family.</text>
</comment>
<evidence type="ECO:0000256" key="3">
    <source>
        <dbReference type="ARBA" id="ARBA00005854"/>
    </source>
</evidence>
<dbReference type="GO" id="GO:0051287">
    <property type="term" value="F:NAD binding"/>
    <property type="evidence" value="ECO:0007669"/>
    <property type="project" value="InterPro"/>
</dbReference>
<evidence type="ECO:0000313" key="14">
    <source>
        <dbReference type="EMBL" id="QQG66710.1"/>
    </source>
</evidence>
<evidence type="ECO:0000256" key="2">
    <source>
        <dbReference type="ARBA" id="ARBA00005216"/>
    </source>
</evidence>
<dbReference type="EC" id="1.1.1.95" evidence="5"/>
<dbReference type="SUPFAM" id="SSF51735">
    <property type="entry name" value="NAD(P)-binding Rossmann-fold domains"/>
    <property type="match status" value="1"/>
</dbReference>
<evidence type="ECO:0000256" key="10">
    <source>
        <dbReference type="ARBA" id="ARBA00048126"/>
    </source>
</evidence>
<evidence type="ECO:0000256" key="11">
    <source>
        <dbReference type="ARBA" id="ARBA00048731"/>
    </source>
</evidence>
<comment type="pathway">
    <text evidence="2">Amino-acid biosynthesis; L-serine biosynthesis; L-serine from 3-phospho-D-glycerate: step 1/3.</text>
</comment>
<dbReference type="PROSITE" id="PS51671">
    <property type="entry name" value="ACT"/>
    <property type="match status" value="1"/>
</dbReference>
<evidence type="ECO:0000256" key="6">
    <source>
        <dbReference type="ARBA" id="ARBA00021582"/>
    </source>
</evidence>
<evidence type="ECO:0000313" key="15">
    <source>
        <dbReference type="Proteomes" id="UP000596092"/>
    </source>
</evidence>
<dbReference type="Proteomes" id="UP000596092">
    <property type="component" value="Chromosome"/>
</dbReference>
<sequence length="400" mass="43745">MKQFKIKTINAIAKEGIGLFDTRFLVDPSETDPEGIVVRSSKVELTQFPNLLAIARAGAGVNNIPVEEATEKGICVFNTPGANANAVVELVYTSLGIWLRNVEKSIEFCQGLTGMNDDEINREVEARKKKFKGEEMAGKTMAVFGLGKIGVGVANAGLHHGMRVFGFDPFPALDNIHHLSPEVTLARSRKEALAQADFISIHMPLNKNTHGYVTEKDFLEFVKPGAVLINYARGPIVDEDAVLAALASDKLRGHVSDFPSVKFLGHDQILVTPHLGASTSESEENCATMAVKELKNYLEFGNIVHSVNFPNIETIPTVDVHTRLTVINRDQPGMIAMISNILGDKHINIKNYTNKSNGTVGYNIIDCAGPVPVDVQEKIAEQEGVLRVRMIPLEIRGRQV</sequence>
<gene>
    <name evidence="14" type="ORF">HP555_12960</name>
</gene>
<dbReference type="EC" id="1.1.1.399" evidence="4"/>
<evidence type="ECO:0000256" key="9">
    <source>
        <dbReference type="ARBA" id="ARBA00030455"/>
    </source>
</evidence>
<evidence type="ECO:0000256" key="7">
    <source>
        <dbReference type="ARBA" id="ARBA00023002"/>
    </source>
</evidence>
<dbReference type="InterPro" id="IPR029752">
    <property type="entry name" value="D-isomer_DH_CS1"/>
</dbReference>
<comment type="function">
    <text evidence="1">Catalyzes the reversible oxidation of 3-phospho-D-glycerate to 3-phosphonooxypyruvate, the first step of the phosphorylated L-serine biosynthesis pathway. Also catalyzes the reversible oxidation of 2-hydroxyglutarate to 2-oxoglutarate.</text>
</comment>
<dbReference type="Gene3D" id="3.30.70.260">
    <property type="match status" value="1"/>
</dbReference>
<evidence type="ECO:0000256" key="12">
    <source>
        <dbReference type="RuleBase" id="RU003719"/>
    </source>
</evidence>
<dbReference type="Gene3D" id="3.40.50.720">
    <property type="entry name" value="NAD(P)-binding Rossmann-like Domain"/>
    <property type="match status" value="2"/>
</dbReference>
<dbReference type="GO" id="GO:0004617">
    <property type="term" value="F:phosphoglycerate dehydrogenase activity"/>
    <property type="evidence" value="ECO:0007669"/>
    <property type="project" value="UniProtKB-EC"/>
</dbReference>
<protein>
    <recommendedName>
        <fullName evidence="6">D-3-phosphoglycerate dehydrogenase</fullName>
        <ecNumber evidence="4">1.1.1.399</ecNumber>
        <ecNumber evidence="5">1.1.1.95</ecNumber>
    </recommendedName>
    <alternativeName>
        <fullName evidence="9">2-oxoglutarate reductase</fullName>
    </alternativeName>
</protein>
<dbReference type="InterPro" id="IPR002912">
    <property type="entry name" value="ACT_dom"/>
</dbReference>
<comment type="catalytic activity">
    <reaction evidence="10">
        <text>(R)-2-hydroxyglutarate + NAD(+) = 2-oxoglutarate + NADH + H(+)</text>
        <dbReference type="Rhea" id="RHEA:49612"/>
        <dbReference type="ChEBI" id="CHEBI:15378"/>
        <dbReference type="ChEBI" id="CHEBI:15801"/>
        <dbReference type="ChEBI" id="CHEBI:16810"/>
        <dbReference type="ChEBI" id="CHEBI:57540"/>
        <dbReference type="ChEBI" id="CHEBI:57945"/>
        <dbReference type="EC" id="1.1.1.399"/>
    </reaction>
</comment>
<evidence type="ECO:0000256" key="4">
    <source>
        <dbReference type="ARBA" id="ARBA00013001"/>
    </source>
</evidence>
<dbReference type="AlphaFoldDB" id="A0A7T6ARN2"/>
<dbReference type="EMBL" id="CP054140">
    <property type="protein sequence ID" value="QQG66710.1"/>
    <property type="molecule type" value="Genomic_DNA"/>
</dbReference>
<organism evidence="14 15">
    <name type="scientific">Desulfobulbus oligotrophicus</name>
    <dbReference type="NCBI Taxonomy" id="1909699"/>
    <lineage>
        <taxon>Bacteria</taxon>
        <taxon>Pseudomonadati</taxon>
        <taxon>Thermodesulfobacteriota</taxon>
        <taxon>Desulfobulbia</taxon>
        <taxon>Desulfobulbales</taxon>
        <taxon>Desulfobulbaceae</taxon>
        <taxon>Desulfobulbus</taxon>
    </lineage>
</organism>
<dbReference type="SUPFAM" id="SSF52283">
    <property type="entry name" value="Formate/glycerate dehydrogenase catalytic domain-like"/>
    <property type="match status" value="1"/>
</dbReference>
<dbReference type="Pfam" id="PF02826">
    <property type="entry name" value="2-Hacid_dh_C"/>
    <property type="match status" value="1"/>
</dbReference>
<dbReference type="Pfam" id="PF00389">
    <property type="entry name" value="2-Hacid_dh"/>
    <property type="match status" value="1"/>
</dbReference>
<name>A0A7T6ARN2_9BACT</name>
<keyword evidence="7 12" id="KW-0560">Oxidoreductase</keyword>
<dbReference type="PANTHER" id="PTHR42938">
    <property type="entry name" value="FORMATE DEHYDROGENASE 1"/>
    <property type="match status" value="1"/>
</dbReference>
<evidence type="ECO:0000256" key="1">
    <source>
        <dbReference type="ARBA" id="ARBA00003800"/>
    </source>
</evidence>
<accession>A0A7T6ARN2</accession>
<dbReference type="PROSITE" id="PS00065">
    <property type="entry name" value="D_2_HYDROXYACID_DH_1"/>
    <property type="match status" value="1"/>
</dbReference>
<keyword evidence="15" id="KW-1185">Reference proteome</keyword>
<dbReference type="InterPro" id="IPR029753">
    <property type="entry name" value="D-isomer_DH_CS"/>
</dbReference>
<dbReference type="PROSITE" id="PS00671">
    <property type="entry name" value="D_2_HYDROXYACID_DH_3"/>
    <property type="match status" value="1"/>
</dbReference>
<dbReference type="InterPro" id="IPR036291">
    <property type="entry name" value="NAD(P)-bd_dom_sf"/>
</dbReference>